<evidence type="ECO:0000313" key="1">
    <source>
        <dbReference type="EMBL" id="KAI3709093.1"/>
    </source>
</evidence>
<sequence length="391" mass="43281">MVVIYGGGCLVDQGPVVGCRNDEAALILVESVVMQAVPRGAVGVSRRSAGGHREIQVSVSLFIDFALQVDMLLKLLKAGKHVIQAISEVETPLSCYNSICNNPSTQTIWAVAENYRFELAFDTMVNIETVDQPTQTHTSDANEENGILECDEENKGERGVHHMDLAHAPLAPYRDDKESQPSTSSSSIEWSQPCRPFEFHEILLATDNFNEALVIGHGGFGKVFKGATNKPSTYVNTLVKGTFGYIDPNYYTTGRLTRKSDVYSFGVVLLEVLCRKRAVDRSLDEEQWGLVSWAHDYIKEGNLKSIIDSGVRRQISPKCLKDFVRIIKRCLHNNPKQRPTMAEVVVSLDSVLALQQKIDAGFLASGRTIYGRLLDMFPFPFHGDSSGISHS</sequence>
<dbReference type="Proteomes" id="UP001055811">
    <property type="component" value="Linkage Group LG07"/>
</dbReference>
<dbReference type="EMBL" id="CM042015">
    <property type="protein sequence ID" value="KAI3709093.1"/>
    <property type="molecule type" value="Genomic_DNA"/>
</dbReference>
<keyword evidence="2" id="KW-1185">Reference proteome</keyword>
<evidence type="ECO:0000313" key="2">
    <source>
        <dbReference type="Proteomes" id="UP001055811"/>
    </source>
</evidence>
<reference evidence="1 2" key="2">
    <citation type="journal article" date="2022" name="Mol. Ecol. Resour.">
        <title>The genomes of chicory, endive, great burdock and yacon provide insights into Asteraceae paleo-polyploidization history and plant inulin production.</title>
        <authorList>
            <person name="Fan W."/>
            <person name="Wang S."/>
            <person name="Wang H."/>
            <person name="Wang A."/>
            <person name="Jiang F."/>
            <person name="Liu H."/>
            <person name="Zhao H."/>
            <person name="Xu D."/>
            <person name="Zhang Y."/>
        </authorList>
    </citation>
    <scope>NUCLEOTIDE SEQUENCE [LARGE SCALE GENOMIC DNA]</scope>
    <source>
        <strain evidence="2">cv. Punajuju</strain>
        <tissue evidence="1">Leaves</tissue>
    </source>
</reference>
<gene>
    <name evidence="1" type="ORF">L2E82_38851</name>
</gene>
<proteinExistence type="predicted"/>
<accession>A0ACB9AGX6</accession>
<name>A0ACB9AGX6_CICIN</name>
<protein>
    <submittedName>
        <fullName evidence="1">Uncharacterized protein</fullName>
    </submittedName>
</protein>
<organism evidence="1 2">
    <name type="scientific">Cichorium intybus</name>
    <name type="common">Chicory</name>
    <dbReference type="NCBI Taxonomy" id="13427"/>
    <lineage>
        <taxon>Eukaryota</taxon>
        <taxon>Viridiplantae</taxon>
        <taxon>Streptophyta</taxon>
        <taxon>Embryophyta</taxon>
        <taxon>Tracheophyta</taxon>
        <taxon>Spermatophyta</taxon>
        <taxon>Magnoliopsida</taxon>
        <taxon>eudicotyledons</taxon>
        <taxon>Gunneridae</taxon>
        <taxon>Pentapetalae</taxon>
        <taxon>asterids</taxon>
        <taxon>campanulids</taxon>
        <taxon>Asterales</taxon>
        <taxon>Asteraceae</taxon>
        <taxon>Cichorioideae</taxon>
        <taxon>Cichorieae</taxon>
        <taxon>Cichoriinae</taxon>
        <taxon>Cichorium</taxon>
    </lineage>
</organism>
<reference evidence="2" key="1">
    <citation type="journal article" date="2022" name="Mol. Ecol. Resour.">
        <title>The genomes of chicory, endive, great burdock and yacon provide insights into Asteraceae palaeo-polyploidization history and plant inulin production.</title>
        <authorList>
            <person name="Fan W."/>
            <person name="Wang S."/>
            <person name="Wang H."/>
            <person name="Wang A."/>
            <person name="Jiang F."/>
            <person name="Liu H."/>
            <person name="Zhao H."/>
            <person name="Xu D."/>
            <person name="Zhang Y."/>
        </authorList>
    </citation>
    <scope>NUCLEOTIDE SEQUENCE [LARGE SCALE GENOMIC DNA]</scope>
    <source>
        <strain evidence="2">cv. Punajuju</strain>
    </source>
</reference>
<comment type="caution">
    <text evidence="1">The sequence shown here is derived from an EMBL/GenBank/DDBJ whole genome shotgun (WGS) entry which is preliminary data.</text>
</comment>